<evidence type="ECO:0000256" key="6">
    <source>
        <dbReference type="RuleBase" id="RU000481"/>
    </source>
</evidence>
<evidence type="ECO:0000259" key="7">
    <source>
        <dbReference type="Pfam" id="PF00155"/>
    </source>
</evidence>
<proteinExistence type="inferred from homology"/>
<feature type="domain" description="Aminotransferase class I/classII large" evidence="7">
    <location>
        <begin position="34"/>
        <end position="386"/>
    </location>
</feature>
<keyword evidence="3 6" id="KW-0032">Aminotransferase</keyword>
<dbReference type="AlphaFoldDB" id="A0A2V5LA50"/>
<dbReference type="InterPro" id="IPR050596">
    <property type="entry name" value="AspAT/PAT-like"/>
</dbReference>
<dbReference type="PANTHER" id="PTHR46383">
    <property type="entry name" value="ASPARTATE AMINOTRANSFERASE"/>
    <property type="match status" value="1"/>
</dbReference>
<comment type="similarity">
    <text evidence="2 6">Belongs to the class-I pyridoxal-phosphate-dependent aminotransferase family.</text>
</comment>
<dbReference type="GO" id="GO:0008483">
    <property type="term" value="F:transaminase activity"/>
    <property type="evidence" value="ECO:0007669"/>
    <property type="project" value="UniProtKB-KW"/>
</dbReference>
<dbReference type="PROSITE" id="PS00105">
    <property type="entry name" value="AA_TRANSFER_CLASS_1"/>
    <property type="match status" value="1"/>
</dbReference>
<dbReference type="PANTHER" id="PTHR46383:SF2">
    <property type="entry name" value="AMINOTRANSFERASE"/>
    <property type="match status" value="1"/>
</dbReference>
<dbReference type="InterPro" id="IPR004839">
    <property type="entry name" value="Aminotransferase_I/II_large"/>
</dbReference>
<dbReference type="EC" id="2.6.1.-" evidence="6"/>
<dbReference type="Gene3D" id="3.40.640.10">
    <property type="entry name" value="Type I PLP-dependent aspartate aminotransferase-like (Major domain)"/>
    <property type="match status" value="1"/>
</dbReference>
<dbReference type="RefSeq" id="WP_110500423.1">
    <property type="nucleotide sequence ID" value="NZ_QJVD01000006.1"/>
</dbReference>
<evidence type="ECO:0000256" key="3">
    <source>
        <dbReference type="ARBA" id="ARBA00022576"/>
    </source>
</evidence>
<dbReference type="GO" id="GO:0030170">
    <property type="term" value="F:pyridoxal phosphate binding"/>
    <property type="evidence" value="ECO:0007669"/>
    <property type="project" value="InterPro"/>
</dbReference>
<sequence length="403" mass="41917">MSRPLTVAARAQVPPFQVMDILGRVSQMRAAGRDVISLCAGEPGGGAPSGVSAAAAAIHAAGTPLTYTPALGIAELREAIAGHYRRWYGLDIPARNVAVTTGSSGAFLLTFLSAFNAGDRVALARPGYPAYKNILRALGVEVVELDCGPNTRFQPTPELLDAAVRTHGPLAGLVLASPANPTGTMVSRDELSALTRWCVDNSARLVSDEIYHGITYPAAGSSDPQGVCAWELHRSGVVISSFSKYWGMTGWRLGWALVPDDLIGVVDALAGNVALCPPAPAQMAAVEAFSKESYAEADAAVAEFARTRAYVLANLERLGWADAAPADGAFYLYANLGAAMDGFAGSAAYCSALLEGAGVAVVPGQDFDAVGGRATVRLSFAAGYDAVREGLERIVAFQTPQTV</sequence>
<evidence type="ECO:0000256" key="5">
    <source>
        <dbReference type="ARBA" id="ARBA00022898"/>
    </source>
</evidence>
<evidence type="ECO:0000256" key="4">
    <source>
        <dbReference type="ARBA" id="ARBA00022679"/>
    </source>
</evidence>
<keyword evidence="5" id="KW-0663">Pyridoxal phosphate</keyword>
<comment type="caution">
    <text evidence="8">The sequence shown here is derived from an EMBL/GenBank/DDBJ whole genome shotgun (WGS) entry which is preliminary data.</text>
</comment>
<evidence type="ECO:0000313" key="9">
    <source>
        <dbReference type="Proteomes" id="UP000247832"/>
    </source>
</evidence>
<dbReference type="OrthoDB" id="4436468at2"/>
<keyword evidence="4 6" id="KW-0808">Transferase</keyword>
<organism evidence="8 9">
    <name type="scientific">Arthrobacter livingstonensis</name>
    <dbReference type="NCBI Taxonomy" id="670078"/>
    <lineage>
        <taxon>Bacteria</taxon>
        <taxon>Bacillati</taxon>
        <taxon>Actinomycetota</taxon>
        <taxon>Actinomycetes</taxon>
        <taxon>Micrococcales</taxon>
        <taxon>Micrococcaceae</taxon>
        <taxon>Arthrobacter</taxon>
    </lineage>
</organism>
<gene>
    <name evidence="8" type="ORF">CVV68_07765</name>
</gene>
<dbReference type="InterPro" id="IPR015421">
    <property type="entry name" value="PyrdxlP-dep_Trfase_major"/>
</dbReference>
<dbReference type="Pfam" id="PF00155">
    <property type="entry name" value="Aminotran_1_2"/>
    <property type="match status" value="1"/>
</dbReference>
<keyword evidence="9" id="KW-1185">Reference proteome</keyword>
<accession>A0A2V5LA50</accession>
<dbReference type="EMBL" id="QJVD01000006">
    <property type="protein sequence ID" value="PYI68208.1"/>
    <property type="molecule type" value="Genomic_DNA"/>
</dbReference>
<dbReference type="Proteomes" id="UP000247832">
    <property type="component" value="Unassembled WGS sequence"/>
</dbReference>
<evidence type="ECO:0000256" key="2">
    <source>
        <dbReference type="ARBA" id="ARBA00007441"/>
    </source>
</evidence>
<protein>
    <recommendedName>
        <fullName evidence="6">Aminotransferase</fullName>
        <ecNumber evidence="6">2.6.1.-</ecNumber>
    </recommendedName>
</protein>
<dbReference type="InterPro" id="IPR004838">
    <property type="entry name" value="NHTrfase_class1_PyrdxlP-BS"/>
</dbReference>
<reference evidence="8 9" key="1">
    <citation type="submission" date="2018-05" db="EMBL/GenBank/DDBJ databases">
        <title>Genetic diversity of glacier-inhabiting Cryobacterium bacteria in China and description of Cryobacterium mengkeensis sp. nov. and Arthrobacter glacialis sp. nov.</title>
        <authorList>
            <person name="Liu Q."/>
            <person name="Xin Y.-H."/>
        </authorList>
    </citation>
    <scope>NUCLEOTIDE SEQUENCE [LARGE SCALE GENOMIC DNA]</scope>
    <source>
        <strain evidence="8 9">LI2</strain>
    </source>
</reference>
<dbReference type="CDD" id="cd00609">
    <property type="entry name" value="AAT_like"/>
    <property type="match status" value="1"/>
</dbReference>
<dbReference type="SUPFAM" id="SSF53383">
    <property type="entry name" value="PLP-dependent transferases"/>
    <property type="match status" value="1"/>
</dbReference>
<evidence type="ECO:0000313" key="8">
    <source>
        <dbReference type="EMBL" id="PYI68208.1"/>
    </source>
</evidence>
<dbReference type="InterPro" id="IPR015424">
    <property type="entry name" value="PyrdxlP-dep_Trfase"/>
</dbReference>
<name>A0A2V5LA50_9MICC</name>
<comment type="cofactor">
    <cofactor evidence="1 6">
        <name>pyridoxal 5'-phosphate</name>
        <dbReference type="ChEBI" id="CHEBI:597326"/>
    </cofactor>
</comment>
<evidence type="ECO:0000256" key="1">
    <source>
        <dbReference type="ARBA" id="ARBA00001933"/>
    </source>
</evidence>
<dbReference type="GO" id="GO:0006520">
    <property type="term" value="P:amino acid metabolic process"/>
    <property type="evidence" value="ECO:0007669"/>
    <property type="project" value="InterPro"/>
</dbReference>